<comment type="caution">
    <text evidence="4">The sequence shown here is derived from an EMBL/GenBank/DDBJ whole genome shotgun (WGS) entry which is preliminary data.</text>
</comment>
<dbReference type="CDD" id="cd00303">
    <property type="entry name" value="retropepsin_like"/>
    <property type="match status" value="1"/>
</dbReference>
<feature type="region of interest" description="Disordered" evidence="2">
    <location>
        <begin position="243"/>
        <end position="301"/>
    </location>
</feature>
<feature type="compositionally biased region" description="Polar residues" evidence="2">
    <location>
        <begin position="254"/>
        <end position="265"/>
    </location>
</feature>
<feature type="region of interest" description="Disordered" evidence="2">
    <location>
        <begin position="1026"/>
        <end position="1047"/>
    </location>
</feature>
<dbReference type="SUPFAM" id="SSF57756">
    <property type="entry name" value="Retrovirus zinc finger-like domains"/>
    <property type="match status" value="1"/>
</dbReference>
<keyword evidence="5" id="KW-1185">Reference proteome</keyword>
<dbReference type="PROSITE" id="PS50158">
    <property type="entry name" value="ZF_CCHC"/>
    <property type="match status" value="1"/>
</dbReference>
<dbReference type="EMBL" id="JAUUTY010000005">
    <property type="protein sequence ID" value="KAK1630140.1"/>
    <property type="molecule type" value="Genomic_DNA"/>
</dbReference>
<dbReference type="PANTHER" id="PTHR47592">
    <property type="entry name" value="PBF68 PROTEIN"/>
    <property type="match status" value="1"/>
</dbReference>
<dbReference type="SMART" id="SM00343">
    <property type="entry name" value="ZnF_C2HC"/>
    <property type="match status" value="1"/>
</dbReference>
<protein>
    <recommendedName>
        <fullName evidence="3">CCHC-type domain-containing protein</fullName>
    </recommendedName>
</protein>
<feature type="domain" description="CCHC-type" evidence="3">
    <location>
        <begin position="305"/>
        <end position="320"/>
    </location>
</feature>
<dbReference type="InterPro" id="IPR036875">
    <property type="entry name" value="Znf_CCHC_sf"/>
</dbReference>
<feature type="region of interest" description="Disordered" evidence="2">
    <location>
        <begin position="1085"/>
        <end position="1138"/>
    </location>
</feature>
<feature type="compositionally biased region" description="Basic residues" evidence="2">
    <location>
        <begin position="1089"/>
        <end position="1103"/>
    </location>
</feature>
<reference evidence="4" key="1">
    <citation type="submission" date="2023-07" db="EMBL/GenBank/DDBJ databases">
        <title>A chromosome-level genome assembly of Lolium multiflorum.</title>
        <authorList>
            <person name="Chen Y."/>
            <person name="Copetti D."/>
            <person name="Kolliker R."/>
            <person name="Studer B."/>
        </authorList>
    </citation>
    <scope>NUCLEOTIDE SEQUENCE</scope>
    <source>
        <strain evidence="4">02402/16</strain>
        <tissue evidence="4">Leaf</tissue>
    </source>
</reference>
<evidence type="ECO:0000256" key="2">
    <source>
        <dbReference type="SAM" id="MobiDB-lite"/>
    </source>
</evidence>
<dbReference type="Proteomes" id="UP001231189">
    <property type="component" value="Unassembled WGS sequence"/>
</dbReference>
<evidence type="ECO:0000256" key="1">
    <source>
        <dbReference type="PROSITE-ProRule" id="PRU00047"/>
    </source>
</evidence>
<feature type="region of interest" description="Disordered" evidence="2">
    <location>
        <begin position="383"/>
        <end position="406"/>
    </location>
</feature>
<gene>
    <name evidence="4" type="ORF">QYE76_004455</name>
</gene>
<feature type="compositionally biased region" description="Basic residues" evidence="2">
    <location>
        <begin position="266"/>
        <end position="277"/>
    </location>
</feature>
<dbReference type="PANTHER" id="PTHR47592:SF30">
    <property type="entry name" value="CCHC-TYPE DOMAIN-CONTAINING PROTEIN"/>
    <property type="match status" value="1"/>
</dbReference>
<evidence type="ECO:0000259" key="3">
    <source>
        <dbReference type="PROSITE" id="PS50158"/>
    </source>
</evidence>
<dbReference type="Pfam" id="PF14223">
    <property type="entry name" value="Retrotran_gag_2"/>
    <property type="match status" value="1"/>
</dbReference>
<dbReference type="InterPro" id="IPR001878">
    <property type="entry name" value="Znf_CCHC"/>
</dbReference>
<keyword evidence="1" id="KW-0863">Zinc-finger</keyword>
<dbReference type="GO" id="GO:0008270">
    <property type="term" value="F:zinc ion binding"/>
    <property type="evidence" value="ECO:0007669"/>
    <property type="project" value="UniProtKB-KW"/>
</dbReference>
<evidence type="ECO:0000313" key="5">
    <source>
        <dbReference type="Proteomes" id="UP001231189"/>
    </source>
</evidence>
<feature type="compositionally biased region" description="Basic and acidic residues" evidence="2">
    <location>
        <begin position="763"/>
        <end position="781"/>
    </location>
</feature>
<sequence length="1378" mass="150789">MASAWLEEVAAGDGNNNEKTSVTPPSLRRGRRGRAISAVFGERSGATTGITTSSSDDEFLHTDNFFPDLSDFFDNLNMGDNDAAVKKINSSSIAAATRPPLFDEEQEKFEKVDAMFKAALFSILGDNIVDPYMAFDHGKDVWDALEAKFGVSDAGTELYVMEQYYDYRMTDERSVVEQAHEIQSLAKELEQFKCTLPDKFVAGGIIAKLPPSWRNFATSLKHKRQEFSVSDLIGSLHVEEKARAKDTRARSFEGGSSANVVQKKNFQSHKSKNKNNGKGKFDEKNKASNSTNFKRKTPYKKKGNCHVCGAPGHWAPDCPERHDRRGNSGKSANVVIGVDTEMKDVGYGISPTVLSVARTSSVLMGNGSRASVRGVGSLLRVPSRQRRLAPTVGPAASGGRNREGSTFGGIGDTIAVGRVKYAGNFPIVPEDECWIPAKTNPVKLSIIPIGGIHIFIGEAGRLKSGAGPVRSRPENGGALDQQEAVGESDAPGEESILGNLSPTSDDSSSMDTEEFNRKLEELEGGEQPDVDSAQPMQVLATVAPLDQQEREDENTTSDPGPSNAGSPLDRERPYEDVLSPEEIVAQARMDLVAQSDVLNKPITPGDATDPEALEATRKEMLATAKKFANTAAAILDERAEAANLMDRFERQDREITETLEHVKQMRKEWEVKMIYAQAEADRIVREAIPPRRINFATPAEQQPLATPKDNMKKAAELLKKKDEEIDINYVRKLVASAMQQQSKADTSRRLESNPDHCVSIAQKDAHVNRHPDDESRTGSTERRRKAREHPNPIPVPSKTPPSDPKKGRMQCTLVGTSTGTRHLRLTGARVLRLLAAAVQPETPGPMGPVESTSVTCHRREPGSVRRNHVGTRTPIVNPSPEGAGTTIASLSPGGTGMLSVSRNPAEAGTTEETITKVKVATGAGASHGKTAGNLKAEAKNLTGPLAGPARIWLGDLEKNSIFCWFDLKNAFEKHFRGTYKRPATTSDLQACIQKKGETSRSFLTRWLQTRNDAEAKEAEEAAAAEAELEGASSVVERSPLPEPAPQTYEEYRDMPCLAHLDPATGKSTHTNRNCKWVNDLKSDPEAGYKRARKHRPRGKGGKGKNKDKEEDSSEAMDEDDASPDPKAGSAAKPNPFDKKSAGAYHTFLGTPTVRASKSALRILNATVPAVPQYVRWSETPCTFDRKDHPTVIPKECYALVVSPRIDGYDFSKCLMDGGASLNIMYLETLERMNLTKEQLKHSTTEFHGVVPGKKANSLGSIRLPVAFGDANNFREEMITFEVVPFKSSYHVIFGRPTYHKFHARACYIYNKLKITGPKGMITVSGDYKKAHECELGEAAFAESVISGEELQGYRAAVDQARWDHQNGSPNRRPPSRPR</sequence>
<dbReference type="Pfam" id="PF00098">
    <property type="entry name" value="zf-CCHC"/>
    <property type="match status" value="1"/>
</dbReference>
<feature type="compositionally biased region" description="Acidic residues" evidence="2">
    <location>
        <begin position="1110"/>
        <end position="1122"/>
    </location>
</feature>
<keyword evidence="1" id="KW-0862">Zinc</keyword>
<feature type="region of interest" description="Disordered" evidence="2">
    <location>
        <begin position="760"/>
        <end position="809"/>
    </location>
</feature>
<evidence type="ECO:0000313" key="4">
    <source>
        <dbReference type="EMBL" id="KAK1630140.1"/>
    </source>
</evidence>
<dbReference type="Pfam" id="PF03732">
    <property type="entry name" value="Retrotrans_gag"/>
    <property type="match status" value="1"/>
</dbReference>
<feature type="region of interest" description="Disordered" evidence="2">
    <location>
        <begin position="544"/>
        <end position="573"/>
    </location>
</feature>
<feature type="compositionally biased region" description="Pro residues" evidence="2">
    <location>
        <begin position="791"/>
        <end position="802"/>
    </location>
</feature>
<organism evidence="4 5">
    <name type="scientific">Lolium multiflorum</name>
    <name type="common">Italian ryegrass</name>
    <name type="synonym">Lolium perenne subsp. multiflorum</name>
    <dbReference type="NCBI Taxonomy" id="4521"/>
    <lineage>
        <taxon>Eukaryota</taxon>
        <taxon>Viridiplantae</taxon>
        <taxon>Streptophyta</taxon>
        <taxon>Embryophyta</taxon>
        <taxon>Tracheophyta</taxon>
        <taxon>Spermatophyta</taxon>
        <taxon>Magnoliopsida</taxon>
        <taxon>Liliopsida</taxon>
        <taxon>Poales</taxon>
        <taxon>Poaceae</taxon>
        <taxon>BOP clade</taxon>
        <taxon>Pooideae</taxon>
        <taxon>Poodae</taxon>
        <taxon>Poeae</taxon>
        <taxon>Poeae Chloroplast Group 2 (Poeae type)</taxon>
        <taxon>Loliodinae</taxon>
        <taxon>Loliinae</taxon>
        <taxon>Lolium</taxon>
    </lineage>
</organism>
<dbReference type="Gene3D" id="4.10.60.10">
    <property type="entry name" value="Zinc finger, CCHC-type"/>
    <property type="match status" value="1"/>
</dbReference>
<name>A0AAD8RR79_LOLMU</name>
<dbReference type="GO" id="GO:0003676">
    <property type="term" value="F:nucleic acid binding"/>
    <property type="evidence" value="ECO:0007669"/>
    <property type="project" value="InterPro"/>
</dbReference>
<proteinExistence type="predicted"/>
<feature type="region of interest" description="Disordered" evidence="2">
    <location>
        <begin position="864"/>
        <end position="883"/>
    </location>
</feature>
<feature type="compositionally biased region" description="Polar residues" evidence="2">
    <location>
        <begin position="556"/>
        <end position="565"/>
    </location>
</feature>
<dbReference type="InterPro" id="IPR005162">
    <property type="entry name" value="Retrotrans_gag_dom"/>
</dbReference>
<feature type="region of interest" description="Disordered" evidence="2">
    <location>
        <begin position="463"/>
        <end position="515"/>
    </location>
</feature>
<feature type="compositionally biased region" description="Polar residues" evidence="2">
    <location>
        <begin position="14"/>
        <end position="24"/>
    </location>
</feature>
<accession>A0AAD8RR79</accession>
<dbReference type="Gene3D" id="2.40.70.10">
    <property type="entry name" value="Acid Proteases"/>
    <property type="match status" value="1"/>
</dbReference>
<feature type="region of interest" description="Disordered" evidence="2">
    <location>
        <begin position="7"/>
        <end position="29"/>
    </location>
</feature>
<dbReference type="InterPro" id="IPR021109">
    <property type="entry name" value="Peptidase_aspartic_dom_sf"/>
</dbReference>
<keyword evidence="1" id="KW-0479">Metal-binding</keyword>